<evidence type="ECO:0000313" key="2">
    <source>
        <dbReference type="EMBL" id="GIQ90735.1"/>
    </source>
</evidence>
<organism evidence="2 3">
    <name type="scientific">Kipferlia bialata</name>
    <dbReference type="NCBI Taxonomy" id="797122"/>
    <lineage>
        <taxon>Eukaryota</taxon>
        <taxon>Metamonada</taxon>
        <taxon>Carpediemonas-like organisms</taxon>
        <taxon>Kipferlia</taxon>
    </lineage>
</organism>
<name>A0A9K3GQA3_9EUKA</name>
<reference evidence="2 3" key="1">
    <citation type="journal article" date="2018" name="PLoS ONE">
        <title>The draft genome of Kipferlia bialata reveals reductive genome evolution in fornicate parasites.</title>
        <authorList>
            <person name="Tanifuji G."/>
            <person name="Takabayashi S."/>
            <person name="Kume K."/>
            <person name="Takagi M."/>
            <person name="Nakayama T."/>
            <person name="Kamikawa R."/>
            <person name="Inagaki Y."/>
            <person name="Hashimoto T."/>
        </authorList>
    </citation>
    <scope>NUCLEOTIDE SEQUENCE [LARGE SCALE GENOMIC DNA]</scope>
    <source>
        <strain evidence="2">NY0173</strain>
    </source>
</reference>
<feature type="region of interest" description="Disordered" evidence="1">
    <location>
        <begin position="129"/>
        <end position="193"/>
    </location>
</feature>
<feature type="non-terminal residue" evidence="2">
    <location>
        <position position="1"/>
    </location>
</feature>
<feature type="compositionally biased region" description="Basic and acidic residues" evidence="1">
    <location>
        <begin position="129"/>
        <end position="139"/>
    </location>
</feature>
<proteinExistence type="predicted"/>
<evidence type="ECO:0000256" key="1">
    <source>
        <dbReference type="SAM" id="MobiDB-lite"/>
    </source>
</evidence>
<dbReference type="Proteomes" id="UP000265618">
    <property type="component" value="Unassembled WGS sequence"/>
</dbReference>
<keyword evidence="3" id="KW-1185">Reference proteome</keyword>
<protein>
    <submittedName>
        <fullName evidence="2">Uncharacterized protein</fullName>
    </submittedName>
</protein>
<evidence type="ECO:0000313" key="3">
    <source>
        <dbReference type="Proteomes" id="UP000265618"/>
    </source>
</evidence>
<accession>A0A9K3GQA3</accession>
<sequence length="275" mass="29314">SLTRCRLLVTLSTAVEVGMPTKDYVWPALLAVSERDCKNIDVLYSRVQRPPTAPPHSGVDPVYQTHMVVDLIKVLKARTDTPVRDGYIYPTSPIGAYIRRCYIQHNVGGVSETDVAFILHSSVLSYSDTHTDTHTDTDQGMHGGRTGREREESGGGGLDDPSGRGRGRCVGGVGMEVDGRSPDSAPPPLSAGSLSVTVSDTLVHNANMCSSLATLTPPRNPLAPPAPLSLSLSDGASVPSATESEVQRAVRLRKLAEDQNPVDPTGQHTALMKVL</sequence>
<comment type="caution">
    <text evidence="2">The sequence shown here is derived from an EMBL/GenBank/DDBJ whole genome shotgun (WGS) entry which is preliminary data.</text>
</comment>
<dbReference type="EMBL" id="BDIP01006584">
    <property type="protein sequence ID" value="GIQ90735.1"/>
    <property type="molecule type" value="Genomic_DNA"/>
</dbReference>
<dbReference type="AlphaFoldDB" id="A0A9K3GQA3"/>
<gene>
    <name evidence="2" type="ORF">KIPB_013635</name>
</gene>